<gene>
    <name evidence="1" type="ORF">HPB49_015860</name>
</gene>
<evidence type="ECO:0000313" key="2">
    <source>
        <dbReference type="Proteomes" id="UP000821865"/>
    </source>
</evidence>
<protein>
    <submittedName>
        <fullName evidence="1">Uncharacterized protein</fullName>
    </submittedName>
</protein>
<reference evidence="1" key="1">
    <citation type="submission" date="2020-05" db="EMBL/GenBank/DDBJ databases">
        <title>Large-scale comparative analyses of tick genomes elucidate their genetic diversity and vector capacities.</title>
        <authorList>
            <person name="Jia N."/>
            <person name="Wang J."/>
            <person name="Shi W."/>
            <person name="Du L."/>
            <person name="Sun Y."/>
            <person name="Zhan W."/>
            <person name="Jiang J."/>
            <person name="Wang Q."/>
            <person name="Zhang B."/>
            <person name="Ji P."/>
            <person name="Sakyi L.B."/>
            <person name="Cui X."/>
            <person name="Yuan T."/>
            <person name="Jiang B."/>
            <person name="Yang W."/>
            <person name="Lam T.T.-Y."/>
            <person name="Chang Q."/>
            <person name="Ding S."/>
            <person name="Wang X."/>
            <person name="Zhu J."/>
            <person name="Ruan X."/>
            <person name="Zhao L."/>
            <person name="Wei J."/>
            <person name="Que T."/>
            <person name="Du C."/>
            <person name="Cheng J."/>
            <person name="Dai P."/>
            <person name="Han X."/>
            <person name="Huang E."/>
            <person name="Gao Y."/>
            <person name="Liu J."/>
            <person name="Shao H."/>
            <person name="Ye R."/>
            <person name="Li L."/>
            <person name="Wei W."/>
            <person name="Wang X."/>
            <person name="Wang C."/>
            <person name="Yang T."/>
            <person name="Huo Q."/>
            <person name="Li W."/>
            <person name="Guo W."/>
            <person name="Chen H."/>
            <person name="Zhou L."/>
            <person name="Ni X."/>
            <person name="Tian J."/>
            <person name="Zhou Y."/>
            <person name="Sheng Y."/>
            <person name="Liu T."/>
            <person name="Pan Y."/>
            <person name="Xia L."/>
            <person name="Li J."/>
            <person name="Zhao F."/>
            <person name="Cao W."/>
        </authorList>
    </citation>
    <scope>NUCLEOTIDE SEQUENCE</scope>
    <source>
        <strain evidence="1">Dsil-2018</strain>
    </source>
</reference>
<accession>A0ACB8CG62</accession>
<sequence length="306" mass="34061">MGQILYVISPGLRLDNEIARVLARIPENLGHGPQKLQPYLPGLEVGGFTTKGLNKLRLHGPLFPHCINGSRMLQVDFVNDGDIVLSLPWKACSGHEGRFSLRAMFSRFTAQFRLLESPDEGVKLELMGRIVPVATEGLRFIVDGAGTEVYKTMAFSLSLVCGRLHGSFFCRCAYLFRSACDLTGMDVDGTIERLIAKFPDHEFIGQEKFYPVLAGFEVRGFNASGFHKLQHLTLDKMREIRTSKLFYQGPTIPLTAKNIQFNVDGTGTSANAVAGIMGMVFLAITKELWNQQFFYPLSRALHQALN</sequence>
<dbReference type="Proteomes" id="UP000821865">
    <property type="component" value="Chromosome 7"/>
</dbReference>
<keyword evidence="2" id="KW-1185">Reference proteome</keyword>
<evidence type="ECO:0000313" key="1">
    <source>
        <dbReference type="EMBL" id="KAH7941658.1"/>
    </source>
</evidence>
<comment type="caution">
    <text evidence="1">The sequence shown here is derived from an EMBL/GenBank/DDBJ whole genome shotgun (WGS) entry which is preliminary data.</text>
</comment>
<dbReference type="EMBL" id="CM023476">
    <property type="protein sequence ID" value="KAH7941658.1"/>
    <property type="molecule type" value="Genomic_DNA"/>
</dbReference>
<organism evidence="1 2">
    <name type="scientific">Dermacentor silvarum</name>
    <name type="common">Tick</name>
    <dbReference type="NCBI Taxonomy" id="543639"/>
    <lineage>
        <taxon>Eukaryota</taxon>
        <taxon>Metazoa</taxon>
        <taxon>Ecdysozoa</taxon>
        <taxon>Arthropoda</taxon>
        <taxon>Chelicerata</taxon>
        <taxon>Arachnida</taxon>
        <taxon>Acari</taxon>
        <taxon>Parasitiformes</taxon>
        <taxon>Ixodida</taxon>
        <taxon>Ixodoidea</taxon>
        <taxon>Ixodidae</taxon>
        <taxon>Rhipicephalinae</taxon>
        <taxon>Dermacentor</taxon>
    </lineage>
</organism>
<proteinExistence type="predicted"/>
<name>A0ACB8CG62_DERSI</name>